<reference evidence="2 3" key="1">
    <citation type="submission" date="2020-05" db="EMBL/GenBank/DDBJ databases">
        <title>Mucilaginibacter mali sp. nov.</title>
        <authorList>
            <person name="Kim H.S."/>
            <person name="Lee K.C."/>
            <person name="Suh M.K."/>
            <person name="Kim J.-S."/>
            <person name="Han K.-I."/>
            <person name="Eom M.K."/>
            <person name="Shin Y.K."/>
            <person name="Lee J.-S."/>
        </authorList>
    </citation>
    <scope>NUCLEOTIDE SEQUENCE [LARGE SCALE GENOMIC DNA]</scope>
    <source>
        <strain evidence="2 3">G2-14</strain>
    </source>
</reference>
<evidence type="ECO:0000259" key="1">
    <source>
        <dbReference type="Pfam" id="PF00188"/>
    </source>
</evidence>
<dbReference type="InterPro" id="IPR014044">
    <property type="entry name" value="CAP_dom"/>
</dbReference>
<dbReference type="EMBL" id="CP054139">
    <property type="protein sequence ID" value="QKJ30907.1"/>
    <property type="molecule type" value="Genomic_DNA"/>
</dbReference>
<dbReference type="RefSeq" id="WP_173415576.1">
    <property type="nucleotide sequence ID" value="NZ_CP054139.1"/>
</dbReference>
<proteinExistence type="predicted"/>
<dbReference type="PANTHER" id="PTHR31157:SF1">
    <property type="entry name" value="SCP DOMAIN-CONTAINING PROTEIN"/>
    <property type="match status" value="1"/>
</dbReference>
<protein>
    <submittedName>
        <fullName evidence="2">CAP domain-containing protein</fullName>
    </submittedName>
</protein>
<dbReference type="Pfam" id="PF00188">
    <property type="entry name" value="CAP"/>
    <property type="match status" value="1"/>
</dbReference>
<gene>
    <name evidence="2" type="ORF">HQ865_14495</name>
</gene>
<organism evidence="2 3">
    <name type="scientific">Mucilaginibacter mali</name>
    <dbReference type="NCBI Taxonomy" id="2740462"/>
    <lineage>
        <taxon>Bacteria</taxon>
        <taxon>Pseudomonadati</taxon>
        <taxon>Bacteroidota</taxon>
        <taxon>Sphingobacteriia</taxon>
        <taxon>Sphingobacteriales</taxon>
        <taxon>Sphingobacteriaceae</taxon>
        <taxon>Mucilaginibacter</taxon>
    </lineage>
</organism>
<dbReference type="PANTHER" id="PTHR31157">
    <property type="entry name" value="SCP DOMAIN-CONTAINING PROTEIN"/>
    <property type="match status" value="1"/>
</dbReference>
<accession>A0A7D4Q4F7</accession>
<dbReference type="CDD" id="cd05379">
    <property type="entry name" value="CAP_bacterial"/>
    <property type="match status" value="1"/>
</dbReference>
<sequence length="192" mass="21812">MRKMIFGGVLLLILTIAISTGRSQQPPPTGERFKQDFLNYINYNRARGCNCGTKWFPPAPPLTWNNMLQKSAYGHAKDMNDRRYFSHDSKDGRSMQDRIVFAGYIFKGYESFTVGENIAQGQQSINEVMADWFKSEGHCHNLMNPAFKEVGISQYNDYWVQDFGGRVPFAPGVLKKIQEGKIKLSQQVSAAN</sequence>
<dbReference type="InterPro" id="IPR035940">
    <property type="entry name" value="CAP_sf"/>
</dbReference>
<dbReference type="AlphaFoldDB" id="A0A7D4Q4F7"/>
<dbReference type="SUPFAM" id="SSF55797">
    <property type="entry name" value="PR-1-like"/>
    <property type="match status" value="1"/>
</dbReference>
<dbReference type="Gene3D" id="3.40.33.10">
    <property type="entry name" value="CAP"/>
    <property type="match status" value="1"/>
</dbReference>
<name>A0A7D4Q4F7_9SPHI</name>
<dbReference type="KEGG" id="mmab:HQ865_14495"/>
<dbReference type="Proteomes" id="UP000505355">
    <property type="component" value="Chromosome"/>
</dbReference>
<feature type="domain" description="SCP" evidence="1">
    <location>
        <begin position="59"/>
        <end position="162"/>
    </location>
</feature>
<keyword evidence="3" id="KW-1185">Reference proteome</keyword>
<evidence type="ECO:0000313" key="3">
    <source>
        <dbReference type="Proteomes" id="UP000505355"/>
    </source>
</evidence>
<evidence type="ECO:0000313" key="2">
    <source>
        <dbReference type="EMBL" id="QKJ30907.1"/>
    </source>
</evidence>